<evidence type="ECO:0000313" key="12">
    <source>
        <dbReference type="Proteomes" id="UP000422736"/>
    </source>
</evidence>
<evidence type="ECO:0000259" key="8">
    <source>
        <dbReference type="Pfam" id="PF01433"/>
    </source>
</evidence>
<dbReference type="PRINTS" id="PR00756">
    <property type="entry name" value="ALADIPTASE"/>
</dbReference>
<keyword evidence="2 7" id="KW-0645">Protease</keyword>
<dbReference type="Gene3D" id="1.25.50.20">
    <property type="match status" value="1"/>
</dbReference>
<keyword evidence="7" id="KW-0031">Aminopeptidase</keyword>
<dbReference type="CDD" id="cd09601">
    <property type="entry name" value="M1_APN-Q_like"/>
    <property type="match status" value="1"/>
</dbReference>
<keyword evidence="3 7" id="KW-0479">Metal-binding</keyword>
<evidence type="ECO:0000256" key="4">
    <source>
        <dbReference type="ARBA" id="ARBA00022801"/>
    </source>
</evidence>
<dbReference type="InterPro" id="IPR050344">
    <property type="entry name" value="Peptidase_M1_aminopeptidases"/>
</dbReference>
<evidence type="ECO:0000256" key="7">
    <source>
        <dbReference type="RuleBase" id="RU364040"/>
    </source>
</evidence>
<keyword evidence="4 7" id="KW-0378">Hydrolase</keyword>
<evidence type="ECO:0000256" key="3">
    <source>
        <dbReference type="ARBA" id="ARBA00022723"/>
    </source>
</evidence>
<dbReference type="InterPro" id="IPR027268">
    <property type="entry name" value="Peptidase_M4/M1_CTD_sf"/>
</dbReference>
<dbReference type="EMBL" id="CP015057">
    <property type="protein sequence ID" value="QGN16128.1"/>
    <property type="molecule type" value="Genomic_DNA"/>
</dbReference>
<dbReference type="Gene3D" id="2.60.40.1730">
    <property type="entry name" value="tricorn interacting facor f3 domain"/>
    <property type="match status" value="1"/>
</dbReference>
<protein>
    <recommendedName>
        <fullName evidence="7">Aminopeptidase</fullName>
        <ecNumber evidence="7">3.4.11.-</ecNumber>
    </recommendedName>
</protein>
<comment type="cofactor">
    <cofactor evidence="7">
        <name>Zn(2+)</name>
        <dbReference type="ChEBI" id="CHEBI:29105"/>
    </cofactor>
    <text evidence="7">Binds 1 zinc ion per subunit.</text>
</comment>
<dbReference type="PANTHER" id="PTHR11533:SF299">
    <property type="entry name" value="AMINOPEPTIDASE"/>
    <property type="match status" value="1"/>
</dbReference>
<dbReference type="InterPro" id="IPR024571">
    <property type="entry name" value="ERAP1-like_C_dom"/>
</dbReference>
<evidence type="ECO:0000259" key="10">
    <source>
        <dbReference type="Pfam" id="PF17900"/>
    </source>
</evidence>
<dbReference type="Pfam" id="PF17900">
    <property type="entry name" value="Peptidase_M1_N"/>
    <property type="match status" value="1"/>
</dbReference>
<gene>
    <name evidence="11" type="primary">TMA108</name>
    <name evidence="11" type="ORF">FIM1_2829</name>
</gene>
<feature type="domain" description="Aminopeptidase N-like N-terminal" evidence="10">
    <location>
        <begin position="11"/>
        <end position="205"/>
    </location>
</feature>
<dbReference type="InterPro" id="IPR001930">
    <property type="entry name" value="Peptidase_M1"/>
</dbReference>
<dbReference type="InterPro" id="IPR034016">
    <property type="entry name" value="M1_APN-typ"/>
</dbReference>
<comment type="similarity">
    <text evidence="1 7">Belongs to the peptidase M1 family.</text>
</comment>
<dbReference type="InterPro" id="IPR014782">
    <property type="entry name" value="Peptidase_M1_dom"/>
</dbReference>
<proteinExistence type="inferred from homology"/>
<name>A0ABX6EV06_KLUMA</name>
<dbReference type="Pfam" id="PF01433">
    <property type="entry name" value="Peptidase_M1"/>
    <property type="match status" value="1"/>
</dbReference>
<evidence type="ECO:0000256" key="2">
    <source>
        <dbReference type="ARBA" id="ARBA00022670"/>
    </source>
</evidence>
<dbReference type="InterPro" id="IPR042097">
    <property type="entry name" value="Aminopeptidase_N-like_N_sf"/>
</dbReference>
<dbReference type="SUPFAM" id="SSF63737">
    <property type="entry name" value="Leukotriene A4 hydrolase N-terminal domain"/>
    <property type="match status" value="1"/>
</dbReference>
<dbReference type="Gene3D" id="1.10.390.10">
    <property type="entry name" value="Neutral Protease Domain 2"/>
    <property type="match status" value="1"/>
</dbReference>
<feature type="domain" description="Peptidase M1 membrane alanine aminopeptidase" evidence="8">
    <location>
        <begin position="246"/>
        <end position="472"/>
    </location>
</feature>
<reference evidence="11 12" key="2">
    <citation type="submission" date="2019-11" db="EMBL/GenBank/DDBJ databases">
        <authorList>
            <person name="Lu H."/>
        </authorList>
    </citation>
    <scope>NUCLEOTIDE SEQUENCE [LARGE SCALE GENOMIC DNA]</scope>
    <source>
        <strain evidence="11 12">FIM1</strain>
    </source>
</reference>
<accession>A0ABX6EV06</accession>
<evidence type="ECO:0000259" key="9">
    <source>
        <dbReference type="Pfam" id="PF11838"/>
    </source>
</evidence>
<dbReference type="PANTHER" id="PTHR11533">
    <property type="entry name" value="PROTEASE M1 ZINC METALLOPROTEASE"/>
    <property type="match status" value="1"/>
</dbReference>
<evidence type="ECO:0000256" key="1">
    <source>
        <dbReference type="ARBA" id="ARBA00010136"/>
    </source>
</evidence>
<evidence type="ECO:0000313" key="11">
    <source>
        <dbReference type="EMBL" id="QGN16128.1"/>
    </source>
</evidence>
<dbReference type="Proteomes" id="UP000422736">
    <property type="component" value="Chromosome 4"/>
</dbReference>
<evidence type="ECO:0000256" key="5">
    <source>
        <dbReference type="ARBA" id="ARBA00022833"/>
    </source>
</evidence>
<keyword evidence="5 7" id="KW-0862">Zinc</keyword>
<dbReference type="SUPFAM" id="SSF55486">
    <property type="entry name" value="Metalloproteases ('zincins'), catalytic domain"/>
    <property type="match status" value="1"/>
</dbReference>
<organism evidence="11 12">
    <name type="scientific">Kluyveromyces marxianus</name>
    <name type="common">Yeast</name>
    <name type="synonym">Candida kefyr</name>
    <dbReference type="NCBI Taxonomy" id="4911"/>
    <lineage>
        <taxon>Eukaryota</taxon>
        <taxon>Fungi</taxon>
        <taxon>Dikarya</taxon>
        <taxon>Ascomycota</taxon>
        <taxon>Saccharomycotina</taxon>
        <taxon>Saccharomycetes</taxon>
        <taxon>Saccharomycetales</taxon>
        <taxon>Saccharomycetaceae</taxon>
        <taxon>Kluyveromyces</taxon>
    </lineage>
</organism>
<dbReference type="EC" id="3.4.11.-" evidence="7"/>
<dbReference type="InterPro" id="IPR045357">
    <property type="entry name" value="Aminopeptidase_N-like_N"/>
</dbReference>
<keyword evidence="12" id="KW-1185">Reference proteome</keyword>
<keyword evidence="6 7" id="KW-0482">Metalloprotease</keyword>
<evidence type="ECO:0000256" key="6">
    <source>
        <dbReference type="ARBA" id="ARBA00023049"/>
    </source>
</evidence>
<sequence>MPLSLSEPIIPLEYNLDLTVDHVKPNFKGQLTVLLKPRSENQQPFTTFKLHSSQLVISSAVWQGTTKLSISYDQKQQTASFTSEEPLCFDTSSGSARAELSVTFLGRVKTIKTHHEPTTGLFKTNFMNDSTGKSDSYVIATHTQPVFARTLFPCFDEPNSKCKYTLTLTTHKRFKVAANTAIVEQKSSDQDEHLQTVKFATSPLMNPSFFGFCIGDLQFLKSEIKLNSKTIPLQLFAPQGIAHAAYSFDTIIETLPLVEKKIGFDYPLDKLDVVLLPFLSDMAMENWGLLTFQMNHLLLSPQALADPSVTQQVRQLIGHELCHQWMGNYISFDSWEYLWFNESFATWFACDLFNDHDKDNYWGSDNYFLQMENTISTEADESTKSIVQGSSFDPATLNATSDALSQHHYNKGISLLRSLYESIGKEHFSKALSQIFNETNSFHAKSVKPIDIFKRMGEILNSENIPNFFSSWTRTPGIPIVSVSINDEQTTLEQHRFITEKSDIEDVPYHVPIFGLLPSGEKDEKNDLLTDRTLKLPGPELIINSGAKGLYRVSYESEQCYQLIGNAIKTHKLSEIDIFKIFVDLHAIIGTDYQKTSHINGLITLLKYISSDIELDQNILRGLSVGLDTLQTIESALRTYKHASDDSFTTEIYMPLWKRLSWNELSLPPYQLQVMSKVMFALKKQDTTLTVANQLMKKIMSGPNGSVPLELCGSVFSTVSCHQKSVKQWKKLYELVKSSKGIETHINGGTSTDIQNLALENLAFSTNEELIGKTLNFVKTNITSTSVENALFGLNFNFHEPLDGKTNKLVRDVCWDWFSLNFDQWAPKSLREGVESHVRMKKTLVHISFVIFQMWMDQPEKIDEFVVKKTAMYGKIIGLDQVWNSVKSSEKAKMNIYKGILGF</sequence>
<dbReference type="Pfam" id="PF11838">
    <property type="entry name" value="ERAP1_C"/>
    <property type="match status" value="1"/>
</dbReference>
<reference evidence="11 12" key="1">
    <citation type="submission" date="2016-03" db="EMBL/GenBank/DDBJ databases">
        <title>How can Kluyveromyces marxianus grow so fast - potential evolutionary course in Saccharomyces Complex revealed by comparative genomics.</title>
        <authorList>
            <person name="Mo W."/>
            <person name="Lu W."/>
            <person name="Yang X."/>
            <person name="Qi J."/>
            <person name="Lv H."/>
        </authorList>
    </citation>
    <scope>NUCLEOTIDE SEQUENCE [LARGE SCALE GENOMIC DNA]</scope>
    <source>
        <strain evidence="11 12">FIM1</strain>
    </source>
</reference>
<feature type="domain" description="ERAP1-like C-terminal" evidence="9">
    <location>
        <begin position="542"/>
        <end position="869"/>
    </location>
</feature>
<dbReference type="Gene3D" id="2.60.40.1910">
    <property type="match status" value="1"/>
</dbReference>